<organism evidence="3 4">
    <name type="scientific">Candidatus Mcinerneyibacterium aminivorans</name>
    <dbReference type="NCBI Taxonomy" id="2703815"/>
    <lineage>
        <taxon>Bacteria</taxon>
        <taxon>Candidatus Macinerneyibacteriota</taxon>
        <taxon>Candidatus Mcinerneyibacteria</taxon>
        <taxon>Candidatus Mcinerneyibacteriales</taxon>
        <taxon>Candidatus Mcinerneyibacteriaceae</taxon>
        <taxon>Candidatus Mcinerneyibacterium</taxon>
    </lineage>
</organism>
<keyword evidence="1" id="KW-0378">Hydrolase</keyword>
<evidence type="ECO:0000256" key="1">
    <source>
        <dbReference type="ARBA" id="ARBA00022801"/>
    </source>
</evidence>
<dbReference type="Pfam" id="PF00149">
    <property type="entry name" value="Metallophos"/>
    <property type="match status" value="1"/>
</dbReference>
<dbReference type="CDD" id="cd00840">
    <property type="entry name" value="MPP_Mre11_N"/>
    <property type="match status" value="1"/>
</dbReference>
<reference evidence="3" key="1">
    <citation type="submission" date="2019-08" db="EMBL/GenBank/DDBJ databases">
        <title>Genomic characterization of a novel candidate phylum (ARYD3) from a high temperature, high salinity tertiary oil reservoir in north central Oklahoma, USA.</title>
        <authorList>
            <person name="Youssef N.H."/>
            <person name="Yadav A."/>
            <person name="Elshahed M.S."/>
        </authorList>
    </citation>
    <scope>NUCLEOTIDE SEQUENCE [LARGE SCALE GENOMIC DNA]</scope>
    <source>
        <strain evidence="3">ARYD3</strain>
    </source>
</reference>
<evidence type="ECO:0000313" key="4">
    <source>
        <dbReference type="Proteomes" id="UP000324143"/>
    </source>
</evidence>
<dbReference type="Gene3D" id="3.60.21.10">
    <property type="match status" value="1"/>
</dbReference>
<evidence type="ECO:0000259" key="2">
    <source>
        <dbReference type="Pfam" id="PF00149"/>
    </source>
</evidence>
<dbReference type="GO" id="GO:0004527">
    <property type="term" value="F:exonuclease activity"/>
    <property type="evidence" value="ECO:0007669"/>
    <property type="project" value="UniProtKB-KW"/>
</dbReference>
<dbReference type="InterPro" id="IPR041796">
    <property type="entry name" value="Mre11_N"/>
</dbReference>
<sequence>MQIIHTADIHLKEYKDKRWEALETLISLCEKREIDYLFIAGDLFDKNISGSILQNNLRELFSDLSFDIFFIPGNHDITAIQEGDYFGDNLIPINSIENPVIKDKITIWGLPYQQNMTNEKILKQLEYVKENINKNKLNILLFHGELIDSFFSKEDYGNEEDTRYMPVRIDDFKDVGVDYILAGHFHTSYNIFEIEKESYFIYPGSPVSITKKELGKRRINYISSNEKPKPLKLNSFYYDFKKIDLDPYSEISPVDEIRKMIKEVEKDSNLIMEINGFFNGDKWNINEEEMVDFVNELLNKKNINYDSSDIKFNFKEISFILESDIFKKFIDLIDEKKYKKEKKDKLKKIMIKAMAGLKYEN</sequence>
<evidence type="ECO:0000313" key="3">
    <source>
        <dbReference type="EMBL" id="TYB30629.1"/>
    </source>
</evidence>
<dbReference type="InterPro" id="IPR004843">
    <property type="entry name" value="Calcineurin-like_PHP"/>
</dbReference>
<protein>
    <submittedName>
        <fullName evidence="3">DNA repair exonuclease</fullName>
    </submittedName>
</protein>
<dbReference type="EMBL" id="VSIX01000097">
    <property type="protein sequence ID" value="TYB30629.1"/>
    <property type="molecule type" value="Genomic_DNA"/>
</dbReference>
<name>A0A5D0MJ99_9BACT</name>
<dbReference type="InterPro" id="IPR050535">
    <property type="entry name" value="DNA_Repair-Maintenance_Comp"/>
</dbReference>
<gene>
    <name evidence="3" type="ORF">FXF47_08320</name>
</gene>
<keyword evidence="3" id="KW-0540">Nuclease</keyword>
<dbReference type="InterPro" id="IPR029052">
    <property type="entry name" value="Metallo-depent_PP-like"/>
</dbReference>
<comment type="caution">
    <text evidence="3">The sequence shown here is derived from an EMBL/GenBank/DDBJ whole genome shotgun (WGS) entry which is preliminary data.</text>
</comment>
<keyword evidence="4" id="KW-1185">Reference proteome</keyword>
<keyword evidence="3" id="KW-0269">Exonuclease</keyword>
<accession>A0A5D0MJ99</accession>
<dbReference type="PANTHER" id="PTHR30337">
    <property type="entry name" value="COMPONENT OF ATP-DEPENDENT DSDNA EXONUCLEASE"/>
    <property type="match status" value="1"/>
</dbReference>
<proteinExistence type="predicted"/>
<dbReference type="AlphaFoldDB" id="A0A5D0MJ99"/>
<dbReference type="SUPFAM" id="SSF56300">
    <property type="entry name" value="Metallo-dependent phosphatases"/>
    <property type="match status" value="1"/>
</dbReference>
<feature type="domain" description="Calcineurin-like phosphoesterase" evidence="2">
    <location>
        <begin position="1"/>
        <end position="187"/>
    </location>
</feature>
<dbReference type="Proteomes" id="UP000324143">
    <property type="component" value="Unassembled WGS sequence"/>
</dbReference>